<dbReference type="PROSITE" id="PS50011">
    <property type="entry name" value="PROTEIN_KINASE_DOM"/>
    <property type="match status" value="1"/>
</dbReference>
<dbReference type="FunFam" id="3.30.200.20:FF:000358">
    <property type="entry name" value="Tau tubulin kinase 2b"/>
    <property type="match status" value="1"/>
</dbReference>
<dbReference type="GO" id="GO:0015630">
    <property type="term" value="C:microtubule cytoskeleton"/>
    <property type="evidence" value="ECO:0007669"/>
    <property type="project" value="UniProtKB-ARBA"/>
</dbReference>
<keyword evidence="1" id="KW-0723">Serine/threonine-protein kinase</keyword>
<dbReference type="EMBL" id="LR791460">
    <property type="protein sequence ID" value="CAB3267322.1"/>
    <property type="molecule type" value="mRNA"/>
</dbReference>
<dbReference type="InterPro" id="IPR017441">
    <property type="entry name" value="Protein_kinase_ATP_BS"/>
</dbReference>
<evidence type="ECO:0000256" key="1">
    <source>
        <dbReference type="ARBA" id="ARBA00022527"/>
    </source>
</evidence>
<keyword evidence="5 7" id="KW-0067">ATP-binding</keyword>
<dbReference type="PROSITE" id="PS00107">
    <property type="entry name" value="PROTEIN_KINASE_ATP"/>
    <property type="match status" value="1"/>
</dbReference>
<dbReference type="Gene3D" id="1.10.510.10">
    <property type="entry name" value="Transferase(Phosphotransferase) domain 1"/>
    <property type="match status" value="1"/>
</dbReference>
<evidence type="ECO:0000256" key="4">
    <source>
        <dbReference type="ARBA" id="ARBA00022777"/>
    </source>
</evidence>
<reference evidence="10" key="1">
    <citation type="submission" date="2020-04" db="EMBL/GenBank/DDBJ databases">
        <authorList>
            <person name="Neveu A P."/>
        </authorList>
    </citation>
    <scope>NUCLEOTIDE SEQUENCE</scope>
    <source>
        <tissue evidence="10">Whole embryo</tissue>
    </source>
</reference>
<dbReference type="InterPro" id="IPR047916">
    <property type="entry name" value="TTBK_Asator-like_STKc"/>
</dbReference>
<protein>
    <submittedName>
        <fullName evidence="10">Tau-tubulin kinase 1-like</fullName>
    </submittedName>
</protein>
<feature type="compositionally biased region" description="Basic and acidic residues" evidence="8">
    <location>
        <begin position="659"/>
        <end position="669"/>
    </location>
</feature>
<dbReference type="Pfam" id="PF00069">
    <property type="entry name" value="Pkinase"/>
    <property type="match status" value="1"/>
</dbReference>
<feature type="region of interest" description="Disordered" evidence="8">
    <location>
        <begin position="637"/>
        <end position="669"/>
    </location>
</feature>
<keyword evidence="4 10" id="KW-0418">Kinase</keyword>
<evidence type="ECO:0000256" key="3">
    <source>
        <dbReference type="ARBA" id="ARBA00022741"/>
    </source>
</evidence>
<dbReference type="AlphaFoldDB" id="A0A6F9DV67"/>
<feature type="compositionally biased region" description="Basic and acidic residues" evidence="8">
    <location>
        <begin position="429"/>
        <end position="441"/>
    </location>
</feature>
<evidence type="ECO:0000256" key="7">
    <source>
        <dbReference type="PROSITE-ProRule" id="PRU10141"/>
    </source>
</evidence>
<sequence length="793" mass="88974">MPADNAIPLLVIGDYGKERWKITRKIGGGGFGEIYEAVDSTVGEAVAIKAESARQAKQVLKMEVAVLKALQGKEHVCRFIACGRNESFNYVVMSLVGRNLAELRRNQPKGMFTLSTTLRLGRQILVGIQNIHSVGFLHRDIKPSNFAMGRTSSTCRNVYMLDFGLARQYTNNAGEIRQARQVAGFRGTVRYASITAHRNREMGCHDDLWSLLYMLVEFVNGQLPWRKIKDKEQVGILKEKYDEKSLLKHMPHEVFEFYNHISKLQYHEKPDYQYLRNLFDNAIARKNIQDSDPYDWEKGCGEGSLTTTTTSTPPRGDYQTAGPAGMDYVSGILEANTDNELVEADNMVYDVDKMRPTPRILDELYPMQNLVVNSTITQNHRRKLPIPHTGDPSADNQLPVITGEPVVNENPVYFPKPVHPTNNEDDNMPSDHKDNGENKPELHVLSDQKSRIKEDRFVPEETNMVIRNNDLCDDQNCSLSPNDVAAKDNVFFQNKQQLQLIKDRSQNLANSSVTKLGKHSCTHQINHSNIVQPISLDCDPKAHGDSCPSAGHSFKSNNGYSAECSASQDLFLSSREASMKYPALALVMHKDQVVQSQSEISDSSVGIGNSAAEKIRSRKSNSRKFLKRNIVTKGLQKNSSDFAHSSHDDPSFSSSLSTEDSKQTDLKGRDGDLMKHYFVAAASRVGVTLSSITHSQQEKNQVIPQTKLSRIPVRIGLCPAKEEKGHLRSQKGMLTVQTPHQNQSYDQAHVNSMLIPRPPESKRPAMNIVQAARRRRYKPSPGILTSNRLNNCY</sequence>
<keyword evidence="3 7" id="KW-0547">Nucleotide-binding</keyword>
<evidence type="ECO:0000256" key="6">
    <source>
        <dbReference type="ARBA" id="ARBA00061588"/>
    </source>
</evidence>
<comment type="similarity">
    <text evidence="6">Belongs to the protein kinase superfamily. CK1 Ser/Thr protein kinase family.</text>
</comment>
<dbReference type="InterPro" id="IPR000719">
    <property type="entry name" value="Prot_kinase_dom"/>
</dbReference>
<proteinExistence type="evidence at transcript level"/>
<feature type="region of interest" description="Disordered" evidence="8">
    <location>
        <begin position="418"/>
        <end position="441"/>
    </location>
</feature>
<evidence type="ECO:0000313" key="10">
    <source>
        <dbReference type="EMBL" id="CAB3267322.1"/>
    </source>
</evidence>
<feature type="binding site" evidence="7">
    <location>
        <position position="49"/>
    </location>
    <ligand>
        <name>ATP</name>
        <dbReference type="ChEBI" id="CHEBI:30616"/>
    </ligand>
</feature>
<dbReference type="FunFam" id="1.10.510.10:FF:000481">
    <property type="entry name" value="Asator, isoform D"/>
    <property type="match status" value="1"/>
</dbReference>
<gene>
    <name evidence="10" type="primary">Ttbk1</name>
</gene>
<dbReference type="InterPro" id="IPR050235">
    <property type="entry name" value="CK1_Ser-Thr_kinase"/>
</dbReference>
<accession>A0A6F9DV67</accession>
<dbReference type="GO" id="GO:0005524">
    <property type="term" value="F:ATP binding"/>
    <property type="evidence" value="ECO:0007669"/>
    <property type="project" value="UniProtKB-UniRule"/>
</dbReference>
<dbReference type="InterPro" id="IPR011009">
    <property type="entry name" value="Kinase-like_dom_sf"/>
</dbReference>
<dbReference type="PANTHER" id="PTHR11909">
    <property type="entry name" value="CASEIN KINASE-RELATED"/>
    <property type="match status" value="1"/>
</dbReference>
<dbReference type="GO" id="GO:0004674">
    <property type="term" value="F:protein serine/threonine kinase activity"/>
    <property type="evidence" value="ECO:0007669"/>
    <property type="project" value="UniProtKB-KW"/>
</dbReference>
<evidence type="ECO:0000256" key="8">
    <source>
        <dbReference type="SAM" id="MobiDB-lite"/>
    </source>
</evidence>
<keyword evidence="2" id="KW-0808">Transferase</keyword>
<evidence type="ECO:0000256" key="2">
    <source>
        <dbReference type="ARBA" id="ARBA00022679"/>
    </source>
</evidence>
<feature type="domain" description="Protein kinase" evidence="9">
    <location>
        <begin position="20"/>
        <end position="283"/>
    </location>
</feature>
<organism evidence="10">
    <name type="scientific">Phallusia mammillata</name>
    <dbReference type="NCBI Taxonomy" id="59560"/>
    <lineage>
        <taxon>Eukaryota</taxon>
        <taxon>Metazoa</taxon>
        <taxon>Chordata</taxon>
        <taxon>Tunicata</taxon>
        <taxon>Ascidiacea</taxon>
        <taxon>Phlebobranchia</taxon>
        <taxon>Ascidiidae</taxon>
        <taxon>Phallusia</taxon>
    </lineage>
</organism>
<evidence type="ECO:0000256" key="5">
    <source>
        <dbReference type="ARBA" id="ARBA00022840"/>
    </source>
</evidence>
<evidence type="ECO:0000259" key="9">
    <source>
        <dbReference type="PROSITE" id="PS50011"/>
    </source>
</evidence>
<dbReference type="SUPFAM" id="SSF56112">
    <property type="entry name" value="Protein kinase-like (PK-like)"/>
    <property type="match status" value="1"/>
</dbReference>
<name>A0A6F9DV67_9ASCI</name>
<dbReference type="CDD" id="cd14017">
    <property type="entry name" value="STKc_TTBK"/>
    <property type="match status" value="1"/>
</dbReference>
<dbReference type="SMART" id="SM00220">
    <property type="entry name" value="S_TKc"/>
    <property type="match status" value="1"/>
</dbReference>